<dbReference type="SUPFAM" id="SSF47391">
    <property type="entry name" value="Dimerization-anchoring domain of cAMP-dependent PK regulatory subunit"/>
    <property type="match status" value="1"/>
</dbReference>
<comment type="caution">
    <text evidence="2">The sequence shown here is derived from an EMBL/GenBank/DDBJ whole genome shotgun (WGS) entry which is preliminary data.</text>
</comment>
<evidence type="ECO:0000313" key="3">
    <source>
        <dbReference type="Proteomes" id="UP001431209"/>
    </source>
</evidence>
<evidence type="ECO:0000313" key="2">
    <source>
        <dbReference type="EMBL" id="KAL0489964.1"/>
    </source>
</evidence>
<dbReference type="Gene3D" id="1.20.890.10">
    <property type="entry name" value="cAMP-dependent protein kinase regulatory subunit, dimerization-anchoring domain"/>
    <property type="match status" value="1"/>
</dbReference>
<gene>
    <name evidence="2" type="ORF">AKO1_009326</name>
</gene>
<dbReference type="AlphaFoldDB" id="A0AAW2ZKV7"/>
<protein>
    <submittedName>
        <fullName evidence="2">Laminin subunit alpha</fullName>
    </submittedName>
</protein>
<accession>A0AAW2ZKV7</accession>
<feature type="region of interest" description="Disordered" evidence="1">
    <location>
        <begin position="193"/>
        <end position="341"/>
    </location>
</feature>
<feature type="compositionally biased region" description="Low complexity" evidence="1">
    <location>
        <begin position="1"/>
        <end position="10"/>
    </location>
</feature>
<keyword evidence="3" id="KW-1185">Reference proteome</keyword>
<feature type="region of interest" description="Disordered" evidence="1">
    <location>
        <begin position="1"/>
        <end position="32"/>
    </location>
</feature>
<name>A0AAW2ZKV7_9EUKA</name>
<feature type="compositionally biased region" description="Basic and acidic residues" evidence="1">
    <location>
        <begin position="260"/>
        <end position="303"/>
    </location>
</feature>
<reference evidence="2 3" key="1">
    <citation type="submission" date="2024-03" db="EMBL/GenBank/DDBJ databases">
        <title>The Acrasis kona genome and developmental transcriptomes reveal deep origins of eukaryotic multicellular pathways.</title>
        <authorList>
            <person name="Sheikh S."/>
            <person name="Fu C.-J."/>
            <person name="Brown M.W."/>
            <person name="Baldauf S.L."/>
        </authorList>
    </citation>
    <scope>NUCLEOTIDE SEQUENCE [LARGE SCALE GENOMIC DNA]</scope>
    <source>
        <strain evidence="2 3">ATCC MYA-3509</strain>
    </source>
</reference>
<dbReference type="EMBL" id="JAOPGA020001623">
    <property type="protein sequence ID" value="KAL0489964.1"/>
    <property type="molecule type" value="Genomic_DNA"/>
</dbReference>
<feature type="compositionally biased region" description="Polar residues" evidence="1">
    <location>
        <begin position="243"/>
        <end position="256"/>
    </location>
</feature>
<organism evidence="2 3">
    <name type="scientific">Acrasis kona</name>
    <dbReference type="NCBI Taxonomy" id="1008807"/>
    <lineage>
        <taxon>Eukaryota</taxon>
        <taxon>Discoba</taxon>
        <taxon>Heterolobosea</taxon>
        <taxon>Tetramitia</taxon>
        <taxon>Eutetramitia</taxon>
        <taxon>Acrasidae</taxon>
        <taxon>Acrasis</taxon>
    </lineage>
</organism>
<sequence>MVINQQADTAQDQDKKSPSKPKQNVDSGKSRVDVHNYFSRHNIQQLLTDVLYNCVEENVQNPIEYLYNHFGAKVLHTENQHLTDERLLKEKDEQIKQLQEQNKKLEEDMKEQDIKHDQELKGLQQSKESIQRAMEADQSELEQKNKQLEEQLKTAQEEKEKAVQDTKAAMEVLLREAQTQIDLHRQQHEQAEHQVKTLQDRVDTNDATAKIEQPSVDNAFEDDDFGQVQDQVQQQVMVEPENAAQNTSKPDPSTDSDYIEVVKEEDLASKETVQEDKPAEVVEETKNVEPVKEEDITAAKAPEENENAPEDEAAPETEEAQNKGNGASGGGKKKKGKKGKK</sequence>
<feature type="compositionally biased region" description="Acidic residues" evidence="1">
    <location>
        <begin position="304"/>
        <end position="319"/>
    </location>
</feature>
<proteinExistence type="predicted"/>
<evidence type="ECO:0000256" key="1">
    <source>
        <dbReference type="SAM" id="MobiDB-lite"/>
    </source>
</evidence>
<dbReference type="Proteomes" id="UP001431209">
    <property type="component" value="Unassembled WGS sequence"/>
</dbReference>
<feature type="compositionally biased region" description="Basic residues" evidence="1">
    <location>
        <begin position="331"/>
        <end position="341"/>
    </location>
</feature>
<feature type="region of interest" description="Disordered" evidence="1">
    <location>
        <begin position="119"/>
        <end position="143"/>
    </location>
</feature>
<feature type="compositionally biased region" description="Low complexity" evidence="1">
    <location>
        <begin position="226"/>
        <end position="238"/>
    </location>
</feature>
<feature type="compositionally biased region" description="Basic and acidic residues" evidence="1">
    <location>
        <begin position="193"/>
        <end position="204"/>
    </location>
</feature>